<organism evidence="5">
    <name type="scientific">Lygus hesperus</name>
    <name type="common">Western plant bug</name>
    <dbReference type="NCBI Taxonomy" id="30085"/>
    <lineage>
        <taxon>Eukaryota</taxon>
        <taxon>Metazoa</taxon>
        <taxon>Ecdysozoa</taxon>
        <taxon>Arthropoda</taxon>
        <taxon>Hexapoda</taxon>
        <taxon>Insecta</taxon>
        <taxon>Pterygota</taxon>
        <taxon>Neoptera</taxon>
        <taxon>Paraneoptera</taxon>
        <taxon>Hemiptera</taxon>
        <taxon>Heteroptera</taxon>
        <taxon>Panheteroptera</taxon>
        <taxon>Cimicomorpha</taxon>
        <taxon>Miridae</taxon>
        <taxon>Mirini</taxon>
        <taxon>Lygus</taxon>
    </lineage>
</organism>
<accession>A0A0A9Z103</accession>
<dbReference type="GO" id="GO:0016301">
    <property type="term" value="F:kinase activity"/>
    <property type="evidence" value="ECO:0007669"/>
    <property type="project" value="UniProtKB-KW"/>
</dbReference>
<dbReference type="GO" id="GO:0005829">
    <property type="term" value="C:cytosol"/>
    <property type="evidence" value="ECO:0007669"/>
    <property type="project" value="TreeGrafter"/>
</dbReference>
<dbReference type="GO" id="GO:0034236">
    <property type="term" value="F:protein kinase A catalytic subunit binding"/>
    <property type="evidence" value="ECO:0007669"/>
    <property type="project" value="TreeGrafter"/>
</dbReference>
<evidence type="ECO:0000259" key="4">
    <source>
        <dbReference type="PROSITE" id="PS50042"/>
    </source>
</evidence>
<dbReference type="GO" id="GO:0005952">
    <property type="term" value="C:cAMP-dependent protein kinase complex"/>
    <property type="evidence" value="ECO:0007669"/>
    <property type="project" value="InterPro"/>
</dbReference>
<name>A0A0A9Z103_LYGHE</name>
<evidence type="ECO:0000256" key="2">
    <source>
        <dbReference type="ARBA" id="ARBA00022566"/>
    </source>
</evidence>
<dbReference type="PANTHER" id="PTHR11635">
    <property type="entry name" value="CAMP-DEPENDENT PROTEIN KINASE REGULATORY CHAIN"/>
    <property type="match status" value="1"/>
</dbReference>
<keyword evidence="5" id="KW-0808">Transferase</keyword>
<dbReference type="AlphaFoldDB" id="A0A0A9Z103"/>
<dbReference type="PRINTS" id="PR00103">
    <property type="entry name" value="CAMPKINASE"/>
</dbReference>
<dbReference type="GO" id="GO:0030552">
    <property type="term" value="F:cAMP binding"/>
    <property type="evidence" value="ECO:0007669"/>
    <property type="project" value="UniProtKB-KW"/>
</dbReference>
<dbReference type="Pfam" id="PF00027">
    <property type="entry name" value="cNMP_binding"/>
    <property type="match status" value="2"/>
</dbReference>
<dbReference type="InterPro" id="IPR018488">
    <property type="entry name" value="cNMP-bd_CS"/>
</dbReference>
<proteinExistence type="inferred from homology"/>
<feature type="domain" description="Cyclic nucleotide-binding" evidence="4">
    <location>
        <begin position="291"/>
        <end position="411"/>
    </location>
</feature>
<feature type="domain" description="Cyclic nucleotide-binding" evidence="4">
    <location>
        <begin position="168"/>
        <end position="288"/>
    </location>
</feature>
<dbReference type="GO" id="GO:0004862">
    <property type="term" value="F:cAMP-dependent protein kinase inhibitor activity"/>
    <property type="evidence" value="ECO:0007669"/>
    <property type="project" value="TreeGrafter"/>
</dbReference>
<dbReference type="InterPro" id="IPR018490">
    <property type="entry name" value="cNMP-bd_dom_sf"/>
</dbReference>
<evidence type="ECO:0000256" key="3">
    <source>
        <dbReference type="ARBA" id="ARBA00023149"/>
    </source>
</evidence>
<dbReference type="PROSITE" id="PS50042">
    <property type="entry name" value="CNMP_BINDING_3"/>
    <property type="match status" value="2"/>
</dbReference>
<dbReference type="EMBL" id="GBHO01008109">
    <property type="protein sequence ID" value="JAG35495.1"/>
    <property type="molecule type" value="Transcribed_RNA"/>
</dbReference>
<dbReference type="SUPFAM" id="SSF51206">
    <property type="entry name" value="cAMP-binding domain-like"/>
    <property type="match status" value="2"/>
</dbReference>
<keyword evidence="2" id="KW-0116">cAMP-binding</keyword>
<protein>
    <submittedName>
        <fullName evidence="5">cAMP-dependent protein kinase type II regulatory subunit</fullName>
    </submittedName>
</protein>
<evidence type="ECO:0000256" key="1">
    <source>
        <dbReference type="ARBA" id="ARBA00005753"/>
    </source>
</evidence>
<dbReference type="InterPro" id="IPR014710">
    <property type="entry name" value="RmlC-like_jellyroll"/>
</dbReference>
<dbReference type="SMART" id="SM00100">
    <property type="entry name" value="cNMP"/>
    <property type="match status" value="2"/>
</dbReference>
<keyword evidence="3" id="KW-0114">cAMP</keyword>
<sequence>MDQIKKCLSPDLHGLLYKFVFKYIEDSHSNFEGFGLRFFEDESETRRKPPCPDNSITKEALQMLCADPGALYKLVDCDPDILHLRDKLKFLVLGYLMDNPEDLAGYGWDYFKRNYDDGAAASQDSLSRQEVSATSSRDKGPIVQMAYLNRKSSAEIGKLRGKVQKSLLFRSLDDRQLDDVLDAMFKLEVPKDSCVIKQGDDGDYFYVVENGVFEAYVRDEDGLDLKVSTYRGNGSFGELSLLYNMPRVATVRAVTEGALWCLDRDTFRRIVTQSALRKRKMYEQLIASVPMLSQLNEYEKQSLADAMQPMTFEDGECVIQQSSEASGMYFVEEGTIIFSHIDVSGRRTRLSKIGRGGYFGELALLTRKARAVSAHASGRVRLAFVDRESFERILGPCKEIMKTNIALYQDQLARITPEKTVGR</sequence>
<dbReference type="Gene3D" id="2.60.120.10">
    <property type="entry name" value="Jelly Rolls"/>
    <property type="match status" value="2"/>
</dbReference>
<dbReference type="PROSITE" id="PS00888">
    <property type="entry name" value="CNMP_BINDING_1"/>
    <property type="match status" value="1"/>
</dbReference>
<reference evidence="5" key="2">
    <citation type="submission" date="2014-07" db="EMBL/GenBank/DDBJ databases">
        <authorList>
            <person name="Hull J."/>
        </authorList>
    </citation>
    <scope>NUCLEOTIDE SEQUENCE</scope>
</reference>
<dbReference type="InterPro" id="IPR000595">
    <property type="entry name" value="cNMP-bd_dom"/>
</dbReference>
<dbReference type="EMBL" id="GBRD01006082">
    <property type="protein sequence ID" value="JAG59739.1"/>
    <property type="molecule type" value="Transcribed_RNA"/>
</dbReference>
<evidence type="ECO:0000313" key="5">
    <source>
        <dbReference type="EMBL" id="JAG35495.1"/>
    </source>
</evidence>
<keyword evidence="5" id="KW-0418">Kinase</keyword>
<gene>
    <name evidence="5" type="primary">Pka-R2_5</name>
    <name evidence="5" type="ORF">CM83_3825</name>
</gene>
<keyword evidence="2" id="KW-0547">Nucleotide-binding</keyword>
<reference evidence="6" key="3">
    <citation type="submission" date="2014-09" db="EMBL/GenBank/DDBJ databases">
        <authorList>
            <person name="Magalhaes I.L.F."/>
            <person name="Oliveira U."/>
            <person name="Santos F.R."/>
            <person name="Vidigal T.H.D.A."/>
            <person name="Brescovit A.D."/>
            <person name="Santos A.J."/>
        </authorList>
    </citation>
    <scope>NUCLEOTIDE SEQUENCE</scope>
</reference>
<evidence type="ECO:0000313" key="6">
    <source>
        <dbReference type="EMBL" id="JAG59739.1"/>
    </source>
</evidence>
<dbReference type="PANTHER" id="PTHR11635:SF152">
    <property type="entry name" value="CAMP-DEPENDENT PROTEIN KINASE TYPE I REGULATORY SUBUNIT-RELATED"/>
    <property type="match status" value="1"/>
</dbReference>
<dbReference type="InterPro" id="IPR050503">
    <property type="entry name" value="cAMP-dep_PK_reg_su-like"/>
</dbReference>
<dbReference type="CDD" id="cd00038">
    <property type="entry name" value="CAP_ED"/>
    <property type="match status" value="2"/>
</dbReference>
<reference evidence="5" key="1">
    <citation type="journal article" date="2014" name="PLoS ONE">
        <title>Transcriptome-Based Identification of ABC Transporters in the Western Tarnished Plant Bug Lygus hesperus.</title>
        <authorList>
            <person name="Hull J.J."/>
            <person name="Chaney K."/>
            <person name="Geib S.M."/>
            <person name="Fabrick J.A."/>
            <person name="Brent C.S."/>
            <person name="Walsh D."/>
            <person name="Lavine L.C."/>
        </authorList>
    </citation>
    <scope>NUCLEOTIDE SEQUENCE</scope>
</reference>
<comment type="similarity">
    <text evidence="1">Belongs to the cAMP-dependent kinase regulatory chain family.</text>
</comment>